<evidence type="ECO:0000313" key="1">
    <source>
        <dbReference type="EMBL" id="KAF3340775.1"/>
    </source>
</evidence>
<comment type="caution">
    <text evidence="1">The sequence shown here is derived from an EMBL/GenBank/DDBJ whole genome shotgun (WGS) entry which is preliminary data.</text>
</comment>
<reference evidence="1" key="1">
    <citation type="submission" date="2020-01" db="EMBL/GenBank/DDBJ databases">
        <title>Genome sequence of Kobresia littledalei, the first chromosome-level genome in the family Cyperaceae.</title>
        <authorList>
            <person name="Qu G."/>
        </authorList>
    </citation>
    <scope>NUCLEOTIDE SEQUENCE</scope>
    <source>
        <strain evidence="1">C.B.Clarke</strain>
        <tissue evidence="1">Leaf</tissue>
    </source>
</reference>
<keyword evidence="2" id="KW-1185">Reference proteome</keyword>
<dbReference type="EMBL" id="SWLB01000002">
    <property type="protein sequence ID" value="KAF3340775.1"/>
    <property type="molecule type" value="Genomic_DNA"/>
</dbReference>
<dbReference type="PANTHER" id="PTHR36708">
    <property type="entry name" value="SUCCINATE DEHYDROGENASE SUBUNIT 6, MITOCHONDRIAL"/>
    <property type="match status" value="1"/>
</dbReference>
<dbReference type="GO" id="GO:0045273">
    <property type="term" value="C:respiratory chain complex II (succinate dehydrogenase)"/>
    <property type="evidence" value="ECO:0007669"/>
    <property type="project" value="InterPro"/>
</dbReference>
<dbReference type="AlphaFoldDB" id="A0A833R1Q8"/>
<gene>
    <name evidence="1" type="ORF">FCM35_KLT09619</name>
</gene>
<dbReference type="OrthoDB" id="2012862at2759"/>
<dbReference type="InterPro" id="IPR034574">
    <property type="entry name" value="SDH6"/>
</dbReference>
<sequence length="166" mass="18577">MALEYLEEVKEHWKKNLSFLDYFKKTYGRDQPLPKWTDADVDEFIASDPVYGPQLKALRESRKFALGGAAIGAGHLGGIAMKYSKAPHGVLLATGFGAVCGAVFGSEVAEHWYGLYKMDKQQANLRFLYWEPESLKPICNSGSQLKSSCSVPRSLFLNFFFVITPE</sequence>
<protein>
    <submittedName>
        <fullName evidence="1">Succinate dehydrogenase subunit 6</fullName>
    </submittedName>
</protein>
<dbReference type="GO" id="GO:0019867">
    <property type="term" value="C:outer membrane"/>
    <property type="evidence" value="ECO:0007669"/>
    <property type="project" value="InterPro"/>
</dbReference>
<name>A0A833R1Q8_9POAL</name>
<organism evidence="1 2">
    <name type="scientific">Carex littledalei</name>
    <dbReference type="NCBI Taxonomy" id="544730"/>
    <lineage>
        <taxon>Eukaryota</taxon>
        <taxon>Viridiplantae</taxon>
        <taxon>Streptophyta</taxon>
        <taxon>Embryophyta</taxon>
        <taxon>Tracheophyta</taxon>
        <taxon>Spermatophyta</taxon>
        <taxon>Magnoliopsida</taxon>
        <taxon>Liliopsida</taxon>
        <taxon>Poales</taxon>
        <taxon>Cyperaceae</taxon>
        <taxon>Cyperoideae</taxon>
        <taxon>Cariceae</taxon>
        <taxon>Carex</taxon>
        <taxon>Carex subgen. Euthyceras</taxon>
    </lineage>
</organism>
<proteinExistence type="predicted"/>
<evidence type="ECO:0000313" key="2">
    <source>
        <dbReference type="Proteomes" id="UP000623129"/>
    </source>
</evidence>
<accession>A0A833R1Q8</accession>
<dbReference type="PANTHER" id="PTHR36708:SF1">
    <property type="entry name" value="SUCCINATE DEHYDROGENASE SUBUNIT 6, MITOCHONDRIAL"/>
    <property type="match status" value="1"/>
</dbReference>
<dbReference type="Proteomes" id="UP000623129">
    <property type="component" value="Unassembled WGS sequence"/>
</dbReference>